<protein>
    <submittedName>
        <fullName evidence="3">Uncharacterized protein</fullName>
    </submittedName>
</protein>
<reference evidence="4" key="4">
    <citation type="submission" date="2024-02" db="EMBL/GenBank/DDBJ databases">
        <title>Comparative genomics of Cryptococcus and Kwoniella reveals pathogenesis evolution and contrasting modes of karyotype evolution via chromosome fusion or intercentromeric recombination.</title>
        <authorList>
            <person name="Coelho M.A."/>
            <person name="David-Palma M."/>
            <person name="Shea T."/>
            <person name="Bowers K."/>
            <person name="McGinley-Smith S."/>
            <person name="Mohammad A.W."/>
            <person name="Gnirke A."/>
            <person name="Yurkov A.M."/>
            <person name="Nowrousian M."/>
            <person name="Sun S."/>
            <person name="Cuomo C.A."/>
            <person name="Heitman J."/>
        </authorList>
    </citation>
    <scope>NUCLEOTIDE SEQUENCE</scope>
    <source>
        <strain evidence="4">CBS 10118</strain>
    </source>
</reference>
<organism evidence="3">
    <name type="scientific">Kwoniella bestiolae CBS 10118</name>
    <dbReference type="NCBI Taxonomy" id="1296100"/>
    <lineage>
        <taxon>Eukaryota</taxon>
        <taxon>Fungi</taxon>
        <taxon>Dikarya</taxon>
        <taxon>Basidiomycota</taxon>
        <taxon>Agaricomycotina</taxon>
        <taxon>Tremellomycetes</taxon>
        <taxon>Tremellales</taxon>
        <taxon>Cryptococcaceae</taxon>
        <taxon>Kwoniella</taxon>
    </lineage>
</organism>
<keyword evidence="5" id="KW-1185">Reference proteome</keyword>
<proteinExistence type="predicted"/>
<name>A0A1B9GBQ8_9TREE</name>
<feature type="region of interest" description="Disordered" evidence="2">
    <location>
        <begin position="1"/>
        <end position="22"/>
    </location>
</feature>
<dbReference type="EMBL" id="CP144542">
    <property type="protein sequence ID" value="WVW82591.1"/>
    <property type="molecule type" value="Genomic_DNA"/>
</dbReference>
<feature type="coiled-coil region" evidence="1">
    <location>
        <begin position="67"/>
        <end position="101"/>
    </location>
</feature>
<reference evidence="3" key="1">
    <citation type="submission" date="2013-07" db="EMBL/GenBank/DDBJ databases">
        <title>The Genome Sequence of Cryptococcus bestiolae CBS10118.</title>
        <authorList>
            <consortium name="The Broad Institute Genome Sequencing Platform"/>
            <person name="Cuomo C."/>
            <person name="Litvintseva A."/>
            <person name="Chen Y."/>
            <person name="Heitman J."/>
            <person name="Sun S."/>
            <person name="Springer D."/>
            <person name="Dromer F."/>
            <person name="Young S.K."/>
            <person name="Zeng Q."/>
            <person name="Gargeya S."/>
            <person name="Fitzgerald M."/>
            <person name="Abouelleil A."/>
            <person name="Alvarado L."/>
            <person name="Berlin A.M."/>
            <person name="Chapman S.B."/>
            <person name="Dewar J."/>
            <person name="Goldberg J."/>
            <person name="Griggs A."/>
            <person name="Gujja S."/>
            <person name="Hansen M."/>
            <person name="Howarth C."/>
            <person name="Imamovic A."/>
            <person name="Larimer J."/>
            <person name="McCowan C."/>
            <person name="Murphy C."/>
            <person name="Pearson M."/>
            <person name="Priest M."/>
            <person name="Roberts A."/>
            <person name="Saif S."/>
            <person name="Shea T."/>
            <person name="Sykes S."/>
            <person name="Wortman J."/>
            <person name="Nusbaum C."/>
            <person name="Birren B."/>
        </authorList>
    </citation>
    <scope>NUCLEOTIDE SEQUENCE [LARGE SCALE GENOMIC DNA]</scope>
    <source>
        <strain evidence="3">CBS 10118</strain>
    </source>
</reference>
<dbReference type="KEGG" id="kbi:30207708"/>
<evidence type="ECO:0000313" key="4">
    <source>
        <dbReference type="EMBL" id="WVW82591.1"/>
    </source>
</evidence>
<dbReference type="AlphaFoldDB" id="A0A1B9GBQ8"/>
<evidence type="ECO:0000313" key="3">
    <source>
        <dbReference type="EMBL" id="OCF28450.1"/>
    </source>
</evidence>
<dbReference type="RefSeq" id="XP_019049520.1">
    <property type="nucleotide sequence ID" value="XM_019189958.1"/>
</dbReference>
<dbReference type="EMBL" id="KI894019">
    <property type="protein sequence ID" value="OCF28450.1"/>
    <property type="molecule type" value="Genomic_DNA"/>
</dbReference>
<dbReference type="Proteomes" id="UP000092730">
    <property type="component" value="Chromosome 2"/>
</dbReference>
<sequence length="496" mass="55736">MNTSTSSSSEIEVEGEGEINHSPSFHEIYQPLSTLCKTFDGVSRRCSKTLSNILRYLHLSGSHDESLRTLREELQRMTEERNHHEAEANQYKVERDTAQRALDTLRKGSSCVEKTRHDLDLDGSTSRAGLFGGMEVEMDEWGVAKFDSLGHPIPITLPTSTSNGFPSNENLTHIDHPSGVGLMDLQRRSLIDNAGRIEHFINHTAESVQSALAEERLKATDEVTLRALDTSVKAYNVRRDLVETPNEEVRDFVRSVLGDTIRECFNKGDMSLDSIFDQNHERGYRYQFTPAAKTQKDGFYVSLIRAFNNGTKDDGYGDGKRYGDSIGWPKFHTPVVRGYFAEAEKHFDSKNIDKLTERVISQGTWKMGANTKKRWEADTKRIVRSYLASTLEGERIKRERQGRSGQGNLEDVSVKVNPVLNYADGKTFSMDWKDEGKYFESIPPSVNLLVDPDFALRQDEPTSRTQGNLFSQRAKGFMGSGEAEGASGFGGCLLAY</sequence>
<evidence type="ECO:0000256" key="2">
    <source>
        <dbReference type="SAM" id="MobiDB-lite"/>
    </source>
</evidence>
<keyword evidence="1" id="KW-0175">Coiled coil</keyword>
<feature type="compositionally biased region" description="Low complexity" evidence="2">
    <location>
        <begin position="1"/>
        <end position="10"/>
    </location>
</feature>
<dbReference type="OrthoDB" id="10627221at2759"/>
<reference evidence="4" key="2">
    <citation type="submission" date="2013-07" db="EMBL/GenBank/DDBJ databases">
        <authorList>
            <consortium name="The Broad Institute Genome Sequencing Platform"/>
            <person name="Cuomo C."/>
            <person name="Litvintseva A."/>
            <person name="Chen Y."/>
            <person name="Heitman J."/>
            <person name="Sun S."/>
            <person name="Springer D."/>
            <person name="Dromer F."/>
            <person name="Young S.K."/>
            <person name="Zeng Q."/>
            <person name="Gargeya S."/>
            <person name="Fitzgerald M."/>
            <person name="Abouelleil A."/>
            <person name="Alvarado L."/>
            <person name="Berlin A.M."/>
            <person name="Chapman S.B."/>
            <person name="Dewar J."/>
            <person name="Goldberg J."/>
            <person name="Griggs A."/>
            <person name="Gujja S."/>
            <person name="Hansen M."/>
            <person name="Howarth C."/>
            <person name="Imamovic A."/>
            <person name="Larimer J."/>
            <person name="McCowan C."/>
            <person name="Murphy C."/>
            <person name="Pearson M."/>
            <person name="Priest M."/>
            <person name="Roberts A."/>
            <person name="Saif S."/>
            <person name="Shea T."/>
            <person name="Sykes S."/>
            <person name="Wortman J."/>
            <person name="Nusbaum C."/>
            <person name="Birren B."/>
        </authorList>
    </citation>
    <scope>NUCLEOTIDE SEQUENCE</scope>
    <source>
        <strain evidence="4">CBS 10118</strain>
    </source>
</reference>
<gene>
    <name evidence="3" type="ORF">I302_03309</name>
    <name evidence="4" type="ORF">I302_104602</name>
</gene>
<reference evidence="3" key="3">
    <citation type="submission" date="2014-01" db="EMBL/GenBank/DDBJ databases">
        <title>Evolution of pathogenesis and genome organization in the Tremellales.</title>
        <authorList>
            <person name="Cuomo C."/>
            <person name="Litvintseva A."/>
            <person name="Heitman J."/>
            <person name="Chen Y."/>
            <person name="Sun S."/>
            <person name="Springer D."/>
            <person name="Dromer F."/>
            <person name="Young S."/>
            <person name="Zeng Q."/>
            <person name="Chapman S."/>
            <person name="Gujja S."/>
            <person name="Saif S."/>
            <person name="Birren B."/>
        </authorList>
    </citation>
    <scope>NUCLEOTIDE SEQUENCE</scope>
    <source>
        <strain evidence="3">CBS 10118</strain>
    </source>
</reference>
<accession>A0A1B9GBQ8</accession>
<evidence type="ECO:0000256" key="1">
    <source>
        <dbReference type="SAM" id="Coils"/>
    </source>
</evidence>
<dbReference type="VEuPathDB" id="FungiDB:I302_03309"/>
<evidence type="ECO:0000313" key="5">
    <source>
        <dbReference type="Proteomes" id="UP000092730"/>
    </source>
</evidence>
<dbReference type="GeneID" id="30207708"/>